<keyword evidence="5" id="KW-1185">Reference proteome</keyword>
<dbReference type="STRING" id="5288.A0A5C5FVF2"/>
<feature type="compositionally biased region" description="Low complexity" evidence="2">
    <location>
        <begin position="8"/>
        <end position="26"/>
    </location>
</feature>
<feature type="domain" description="CobW C-terminal" evidence="3">
    <location>
        <begin position="352"/>
        <end position="529"/>
    </location>
</feature>
<dbReference type="Proteomes" id="UP000311382">
    <property type="component" value="Unassembled WGS sequence"/>
</dbReference>
<name>A0A5C5FVF2_9BASI</name>
<protein>
    <submittedName>
        <fullName evidence="4">CobW/HypB/UreG, nucleotide-binding domain-containing protein</fullName>
    </submittedName>
</protein>
<dbReference type="SMART" id="SM00833">
    <property type="entry name" value="CobW_C"/>
    <property type="match status" value="1"/>
</dbReference>
<evidence type="ECO:0000256" key="1">
    <source>
        <dbReference type="SAM" id="Coils"/>
    </source>
</evidence>
<organism evidence="4 5">
    <name type="scientific">Rhodotorula diobovata</name>
    <dbReference type="NCBI Taxonomy" id="5288"/>
    <lineage>
        <taxon>Eukaryota</taxon>
        <taxon>Fungi</taxon>
        <taxon>Dikarya</taxon>
        <taxon>Basidiomycota</taxon>
        <taxon>Pucciniomycotina</taxon>
        <taxon>Microbotryomycetes</taxon>
        <taxon>Sporidiobolales</taxon>
        <taxon>Sporidiobolaceae</taxon>
        <taxon>Rhodotorula</taxon>
    </lineage>
</organism>
<dbReference type="AlphaFoldDB" id="A0A5C5FVF2"/>
<proteinExistence type="predicted"/>
<evidence type="ECO:0000313" key="5">
    <source>
        <dbReference type="Proteomes" id="UP000311382"/>
    </source>
</evidence>
<feature type="region of interest" description="Disordered" evidence="2">
    <location>
        <begin position="1"/>
        <end position="35"/>
    </location>
</feature>
<keyword evidence="1" id="KW-0175">Coiled coil</keyword>
<dbReference type="InterPro" id="IPR027417">
    <property type="entry name" value="P-loop_NTPase"/>
</dbReference>
<gene>
    <name evidence="4" type="ORF">DMC30DRAFT_416580</name>
</gene>
<dbReference type="SUPFAM" id="SSF90002">
    <property type="entry name" value="Hypothetical protein YjiA, C-terminal domain"/>
    <property type="match status" value="1"/>
</dbReference>
<reference evidence="4 5" key="1">
    <citation type="submission" date="2019-03" db="EMBL/GenBank/DDBJ databases">
        <title>Rhodosporidium diobovatum UCD-FST 08-225 genome sequencing, assembly, and annotation.</title>
        <authorList>
            <person name="Fakankun I.U."/>
            <person name="Fristensky B."/>
            <person name="Levin D.B."/>
        </authorList>
    </citation>
    <scope>NUCLEOTIDE SEQUENCE [LARGE SCALE GENOMIC DNA]</scope>
    <source>
        <strain evidence="4 5">UCD-FST 08-225</strain>
    </source>
</reference>
<accession>A0A5C5FVF2</accession>
<dbReference type="OrthoDB" id="272672at2759"/>
<feature type="coiled-coil region" evidence="1">
    <location>
        <begin position="152"/>
        <end position="183"/>
    </location>
</feature>
<evidence type="ECO:0000313" key="4">
    <source>
        <dbReference type="EMBL" id="TNY20843.1"/>
    </source>
</evidence>
<feature type="region of interest" description="Disordered" evidence="2">
    <location>
        <begin position="389"/>
        <end position="416"/>
    </location>
</feature>
<dbReference type="PANTHER" id="PTHR43603:SF1">
    <property type="entry name" value="ZINC-REGULATED GTPASE METALLOPROTEIN ACTIVATOR 1"/>
    <property type="match status" value="1"/>
</dbReference>
<dbReference type="EMBL" id="SOZI01000056">
    <property type="protein sequence ID" value="TNY20843.1"/>
    <property type="molecule type" value="Genomic_DNA"/>
</dbReference>
<dbReference type="Gene3D" id="3.40.50.300">
    <property type="entry name" value="P-loop containing nucleotide triphosphate hydrolases"/>
    <property type="match status" value="1"/>
</dbReference>
<comment type="caution">
    <text evidence="4">The sequence shown here is derived from an EMBL/GenBank/DDBJ whole genome shotgun (WGS) entry which is preliminary data.</text>
</comment>
<dbReference type="InterPro" id="IPR003495">
    <property type="entry name" value="CobW/HypB/UreG_nucleotide-bd"/>
</dbReference>
<dbReference type="Pfam" id="PF07683">
    <property type="entry name" value="CobW_C"/>
    <property type="match status" value="1"/>
</dbReference>
<dbReference type="CDD" id="cd03112">
    <property type="entry name" value="CobW-like"/>
    <property type="match status" value="1"/>
</dbReference>
<dbReference type="Pfam" id="PF02492">
    <property type="entry name" value="cobW"/>
    <property type="match status" value="2"/>
</dbReference>
<dbReference type="SUPFAM" id="SSF52540">
    <property type="entry name" value="P-loop containing nucleoside triphosphate hydrolases"/>
    <property type="match status" value="1"/>
</dbReference>
<dbReference type="PANTHER" id="PTHR43603">
    <property type="entry name" value="COBW DOMAIN-CONTAINING PROTEIN DDB_G0274527"/>
    <property type="match status" value="1"/>
</dbReference>
<sequence>MSSASSNATASPLSTDSLSASPPSSTHSHDGTKSADKRLPVTILSGFLGAGKSALLEHILTSKDHGLRVAVIVNDMAELNIDATLLQQHKAVRREETVVQLQNGCICCTLRGDLLEEVAAIAEAGGVDYLLIESSGISEPQQVAETFAPEFSDMHLQAAEDLRAEADRVKREARDRADNATIETTRVLDQRAQQDDEEHPDLESTLKLAELLGRGGLPRIARLDTCVTMVDALNFFENFSTSDFLSDREAPGTVDEQDERNVSDLMVDQLEFSDVIIINKCDLVDAHQLRKIKSLVSRLNPDANVLTTVRSKVDLGAVLNTHRFSFEKSMMSAGWLKSLREEVKPETDEYGIGSFVYRARRPFHPERLWEMIRLRLVVIQDSYEDAAAPMQLDEDDSEDGKSDASDASWEDELDLDKQPQLDPAARLAAKKADPAFGPLHRSKGFFWLATRPSMSGEWSQAGVMLSISGGGRWLCTQDEDSWPAHPEVREKMKADFRGSWGDRRQELVFIGEQLETIQPLLTAELDACLLNDDEWASWEKIMKSKKSLARKVEKLEQLFDNGFEDWLDPAEEDALEHAGHNH</sequence>
<dbReference type="InterPro" id="IPR011629">
    <property type="entry name" value="CobW-like_C"/>
</dbReference>
<evidence type="ECO:0000259" key="3">
    <source>
        <dbReference type="SMART" id="SM00833"/>
    </source>
</evidence>
<dbReference type="InterPro" id="IPR051927">
    <property type="entry name" value="Zn_Chap_cDPG_Synth"/>
</dbReference>
<evidence type="ECO:0000256" key="2">
    <source>
        <dbReference type="SAM" id="MobiDB-lite"/>
    </source>
</evidence>